<evidence type="ECO:0000256" key="8">
    <source>
        <dbReference type="RuleBase" id="RU000336"/>
    </source>
</evidence>
<evidence type="ECO:0000256" key="1">
    <source>
        <dbReference type="ARBA" id="ARBA00022598"/>
    </source>
</evidence>
<dbReference type="GO" id="GO:0005829">
    <property type="term" value="C:cytosol"/>
    <property type="evidence" value="ECO:0007669"/>
    <property type="project" value="TreeGrafter"/>
</dbReference>
<dbReference type="InterPro" id="IPR004364">
    <property type="entry name" value="Aa-tRNA-synt_II"/>
</dbReference>
<dbReference type="GO" id="GO:0000049">
    <property type="term" value="F:tRNA binding"/>
    <property type="evidence" value="ECO:0007669"/>
    <property type="project" value="TreeGrafter"/>
</dbReference>
<proteinExistence type="inferred from homology"/>
<evidence type="ECO:0000256" key="7">
    <source>
        <dbReference type="HAMAP-Rule" id="MF_00252"/>
    </source>
</evidence>
<name>A0A2H0D1D7_9BACT</name>
<dbReference type="SUPFAM" id="SSF55681">
    <property type="entry name" value="Class II aaRS and biotin synthetases"/>
    <property type="match status" value="1"/>
</dbReference>
<comment type="cofactor">
    <cofactor evidence="7 8">
        <name>Mg(2+)</name>
        <dbReference type="ChEBI" id="CHEBI:18420"/>
    </cofactor>
    <text evidence="7 8">Binds 3 Mg(2+) ions per subunit.</text>
</comment>
<dbReference type="InterPro" id="IPR044136">
    <property type="entry name" value="Lys-tRNA-ligase_II_N"/>
</dbReference>
<dbReference type="GO" id="GO:0000287">
    <property type="term" value="F:magnesium ion binding"/>
    <property type="evidence" value="ECO:0007669"/>
    <property type="project" value="UniProtKB-UniRule"/>
</dbReference>
<keyword evidence="5 7" id="KW-0030">Aminoacyl-tRNA synthetase</keyword>
<comment type="caution">
    <text evidence="10">The sequence shown here is derived from an EMBL/GenBank/DDBJ whole genome shotgun (WGS) entry which is preliminary data.</text>
</comment>
<evidence type="ECO:0000313" key="10">
    <source>
        <dbReference type="EMBL" id="PIP75977.1"/>
    </source>
</evidence>
<dbReference type="GO" id="GO:0004824">
    <property type="term" value="F:lysine-tRNA ligase activity"/>
    <property type="evidence" value="ECO:0007669"/>
    <property type="project" value="UniProtKB-UniRule"/>
</dbReference>
<dbReference type="PANTHER" id="PTHR42918">
    <property type="entry name" value="LYSYL-TRNA SYNTHETASE"/>
    <property type="match status" value="1"/>
</dbReference>
<dbReference type="InterPro" id="IPR004365">
    <property type="entry name" value="NA-bd_OB_tRNA"/>
</dbReference>
<dbReference type="NCBIfam" id="NF001756">
    <property type="entry name" value="PRK00484.1"/>
    <property type="match status" value="1"/>
</dbReference>
<feature type="domain" description="Aminoacyl-transfer RNA synthetases class-II family profile" evidence="9">
    <location>
        <begin position="173"/>
        <end position="480"/>
    </location>
</feature>
<dbReference type="SUPFAM" id="SSF50249">
    <property type="entry name" value="Nucleic acid-binding proteins"/>
    <property type="match status" value="1"/>
</dbReference>
<dbReference type="EMBL" id="PCTN01000030">
    <property type="protein sequence ID" value="PIP75977.1"/>
    <property type="molecule type" value="Genomic_DNA"/>
</dbReference>
<dbReference type="Proteomes" id="UP000230159">
    <property type="component" value="Unassembled WGS sequence"/>
</dbReference>
<protein>
    <recommendedName>
        <fullName evidence="7">Lysine--tRNA ligase</fullName>
        <ecNumber evidence="7">6.1.1.6</ecNumber>
    </recommendedName>
    <alternativeName>
        <fullName evidence="7">Lysyl-tRNA synthetase</fullName>
        <shortName evidence="7">LysRS</shortName>
    </alternativeName>
</protein>
<comment type="subunit">
    <text evidence="7">Homodimer.</text>
</comment>
<dbReference type="EC" id="6.1.1.6" evidence="7"/>
<dbReference type="InterPro" id="IPR006195">
    <property type="entry name" value="aa-tRNA-synth_II"/>
</dbReference>
<keyword evidence="7" id="KW-0648">Protein biosynthesis</keyword>
<dbReference type="GO" id="GO:0006430">
    <property type="term" value="P:lysyl-tRNA aminoacylation"/>
    <property type="evidence" value="ECO:0007669"/>
    <property type="project" value="UniProtKB-UniRule"/>
</dbReference>
<gene>
    <name evidence="7 10" type="primary">lysS</name>
    <name evidence="10" type="ORF">COW86_00670</name>
</gene>
<evidence type="ECO:0000256" key="4">
    <source>
        <dbReference type="ARBA" id="ARBA00022840"/>
    </source>
</evidence>
<evidence type="ECO:0000313" key="11">
    <source>
        <dbReference type="Proteomes" id="UP000230159"/>
    </source>
</evidence>
<keyword evidence="4 7" id="KW-0067">ATP-binding</keyword>
<evidence type="ECO:0000256" key="3">
    <source>
        <dbReference type="ARBA" id="ARBA00022741"/>
    </source>
</evidence>
<evidence type="ECO:0000256" key="5">
    <source>
        <dbReference type="ARBA" id="ARBA00023146"/>
    </source>
</evidence>
<keyword evidence="1 7" id="KW-0436">Ligase</keyword>
<dbReference type="InterPro" id="IPR018149">
    <property type="entry name" value="Lys-tRNA-synth_II_C"/>
</dbReference>
<dbReference type="HAMAP" id="MF_00252">
    <property type="entry name" value="Lys_tRNA_synth_class2"/>
    <property type="match status" value="1"/>
</dbReference>
<feature type="binding site" evidence="7">
    <location>
        <position position="401"/>
    </location>
    <ligand>
        <name>Mg(2+)</name>
        <dbReference type="ChEBI" id="CHEBI:18420"/>
        <label>1</label>
    </ligand>
</feature>
<dbReference type="CDD" id="cd04322">
    <property type="entry name" value="LysRS_N"/>
    <property type="match status" value="1"/>
</dbReference>
<sequence>MSENYQNEYKTRLKRLLAIKKAGASPYPSKFDKQDLVIAIKESADGQPIKTAGRILTLRLMGKLCFAHLQDFSGKAQIAIKSDEVGAESFKFFIEHFDLGDFIGCAGEVFTTHKGEKTLLVKKFELLAKTLLPLPEKWHGLKDEEERLRKRYLDMIANPEVKEIFIKKAKYYQAMREFLQGQGFMEVETPALENTTGGADARPFVTHHNALDLDVYLRISVGELWQKRLMVGGFEKTFEIGRIFRNEGMDAEHLQDYTSMEFYWAYADWNDSMRLTEELVKYVAQETFGSLKFKIKDFEIDLGKKWQRYDYRQEILKCTKIDLEKTDVKTIKKKLQALKVAYEDFNNLERGIDNLWKYCRKNIAGPGFVVYLPKIISPLAKESKEKPGYTERYQLILAGSELCNGFSELNDPLDQEERFRAQAELRLAGDEEAQMEDDDFVEALKHGMPPTTGLGISERLFAFLMDKPMRECQIFPLMRPKSINREQLTGSKGKN</sequence>
<organism evidence="10 11">
    <name type="scientific">Candidatus Kuenenbacteria bacterium CG22_combo_CG10-13_8_21_14_all_39_9</name>
    <dbReference type="NCBI Taxonomy" id="1974621"/>
    <lineage>
        <taxon>Bacteria</taxon>
        <taxon>Candidatus Kueneniibacteriota</taxon>
    </lineage>
</organism>
<dbReference type="PRINTS" id="PR00982">
    <property type="entry name" value="TRNASYNTHLYS"/>
</dbReference>
<dbReference type="Pfam" id="PF01336">
    <property type="entry name" value="tRNA_anti-codon"/>
    <property type="match status" value="1"/>
</dbReference>
<comment type="subcellular location">
    <subcellularLocation>
        <location evidence="7">Cytoplasm</location>
    </subcellularLocation>
</comment>
<comment type="caution">
    <text evidence="7">Lacks conserved residue(s) required for the propagation of feature annotation.</text>
</comment>
<evidence type="ECO:0000256" key="2">
    <source>
        <dbReference type="ARBA" id="ARBA00022723"/>
    </source>
</evidence>
<comment type="catalytic activity">
    <reaction evidence="6 7 8">
        <text>tRNA(Lys) + L-lysine + ATP = L-lysyl-tRNA(Lys) + AMP + diphosphate</text>
        <dbReference type="Rhea" id="RHEA:20792"/>
        <dbReference type="Rhea" id="RHEA-COMP:9696"/>
        <dbReference type="Rhea" id="RHEA-COMP:9697"/>
        <dbReference type="ChEBI" id="CHEBI:30616"/>
        <dbReference type="ChEBI" id="CHEBI:32551"/>
        <dbReference type="ChEBI" id="CHEBI:33019"/>
        <dbReference type="ChEBI" id="CHEBI:78442"/>
        <dbReference type="ChEBI" id="CHEBI:78529"/>
        <dbReference type="ChEBI" id="CHEBI:456215"/>
        <dbReference type="EC" id="6.1.1.6"/>
    </reaction>
</comment>
<keyword evidence="3 7" id="KW-0547">Nucleotide-binding</keyword>
<dbReference type="NCBIfam" id="TIGR00499">
    <property type="entry name" value="lysS_bact"/>
    <property type="match status" value="1"/>
</dbReference>
<keyword evidence="7 8" id="KW-0460">Magnesium</keyword>
<dbReference type="InterPro" id="IPR002313">
    <property type="entry name" value="Lys-tRNA-ligase_II"/>
</dbReference>
<feature type="binding site" evidence="7">
    <location>
        <position position="401"/>
    </location>
    <ligand>
        <name>Mg(2+)</name>
        <dbReference type="ChEBI" id="CHEBI:18420"/>
        <label>2</label>
    </ligand>
</feature>
<evidence type="ECO:0000256" key="6">
    <source>
        <dbReference type="ARBA" id="ARBA00048573"/>
    </source>
</evidence>
<dbReference type="InterPro" id="IPR045864">
    <property type="entry name" value="aa-tRNA-synth_II/BPL/LPL"/>
</dbReference>
<dbReference type="AlphaFoldDB" id="A0A2H0D1D7"/>
<evidence type="ECO:0000259" key="9">
    <source>
        <dbReference type="PROSITE" id="PS50862"/>
    </source>
</evidence>
<dbReference type="Pfam" id="PF00152">
    <property type="entry name" value="tRNA-synt_2"/>
    <property type="match status" value="1"/>
</dbReference>
<dbReference type="GO" id="GO:0005524">
    <property type="term" value="F:ATP binding"/>
    <property type="evidence" value="ECO:0007669"/>
    <property type="project" value="UniProtKB-UniRule"/>
</dbReference>
<dbReference type="PANTHER" id="PTHR42918:SF15">
    <property type="entry name" value="LYSINE--TRNA LIGASE, CHLOROPLASTIC_MITOCHONDRIAL"/>
    <property type="match status" value="1"/>
</dbReference>
<reference evidence="10 11" key="1">
    <citation type="submission" date="2017-09" db="EMBL/GenBank/DDBJ databases">
        <title>Depth-based differentiation of microbial function through sediment-hosted aquifers and enrichment of novel symbionts in the deep terrestrial subsurface.</title>
        <authorList>
            <person name="Probst A.J."/>
            <person name="Ladd B."/>
            <person name="Jarett J.K."/>
            <person name="Geller-Mcgrath D.E."/>
            <person name="Sieber C.M."/>
            <person name="Emerson J.B."/>
            <person name="Anantharaman K."/>
            <person name="Thomas B.C."/>
            <person name="Malmstrom R."/>
            <person name="Stieglmeier M."/>
            <person name="Klingl A."/>
            <person name="Woyke T."/>
            <person name="Ryan C.M."/>
            <person name="Banfield J.F."/>
        </authorList>
    </citation>
    <scope>NUCLEOTIDE SEQUENCE [LARGE SCALE GENOMIC DNA]</scope>
    <source>
        <strain evidence="10">CG22_combo_CG10-13_8_21_14_all_39_9</strain>
    </source>
</reference>
<dbReference type="Gene3D" id="3.30.930.10">
    <property type="entry name" value="Bira Bifunctional Protein, Domain 2"/>
    <property type="match status" value="1"/>
</dbReference>
<keyword evidence="2 7" id="KW-0479">Metal-binding</keyword>
<dbReference type="InterPro" id="IPR012340">
    <property type="entry name" value="NA-bd_OB-fold"/>
</dbReference>
<comment type="similarity">
    <text evidence="7">Belongs to the class-II aminoacyl-tRNA synthetase family.</text>
</comment>
<keyword evidence="7" id="KW-0963">Cytoplasm</keyword>
<accession>A0A2H0D1D7</accession>
<dbReference type="PROSITE" id="PS50862">
    <property type="entry name" value="AA_TRNA_LIGASE_II"/>
    <property type="match status" value="1"/>
</dbReference>
<dbReference type="Gene3D" id="2.40.50.140">
    <property type="entry name" value="Nucleic acid-binding proteins"/>
    <property type="match status" value="1"/>
</dbReference>